<dbReference type="Proteomes" id="UP000029839">
    <property type="component" value="Unassembled WGS sequence"/>
</dbReference>
<dbReference type="AlphaFoldDB" id="A0A0A0BUT0"/>
<comment type="caution">
    <text evidence="1">The sequence shown here is derived from an EMBL/GenBank/DDBJ whole genome shotgun (WGS) entry which is preliminary data.</text>
</comment>
<dbReference type="EMBL" id="AXCY01000021">
    <property type="protein sequence ID" value="KGM11457.1"/>
    <property type="molecule type" value="Genomic_DNA"/>
</dbReference>
<evidence type="ECO:0000313" key="2">
    <source>
        <dbReference type="Proteomes" id="UP000029839"/>
    </source>
</evidence>
<accession>A0A0A0BUT0</accession>
<organism evidence="1 2">
    <name type="scientific">Cellulomonas carbonis T26</name>
    <dbReference type="NCBI Taxonomy" id="947969"/>
    <lineage>
        <taxon>Bacteria</taxon>
        <taxon>Bacillati</taxon>
        <taxon>Actinomycetota</taxon>
        <taxon>Actinomycetes</taxon>
        <taxon>Micrococcales</taxon>
        <taxon>Cellulomonadaceae</taxon>
        <taxon>Cellulomonas</taxon>
    </lineage>
</organism>
<evidence type="ECO:0000313" key="1">
    <source>
        <dbReference type="EMBL" id="KGM11457.1"/>
    </source>
</evidence>
<reference evidence="1 2" key="2">
    <citation type="journal article" date="2015" name="Stand. Genomic Sci.">
        <title>Draft genome sequence of Cellulomonas carbonis T26(T) and comparative analysis of six Cellulomonas genomes.</title>
        <authorList>
            <person name="Zhuang W."/>
            <person name="Zhang S."/>
            <person name="Xia X."/>
            <person name="Wang G."/>
        </authorList>
    </citation>
    <scope>NUCLEOTIDE SEQUENCE [LARGE SCALE GENOMIC DNA]</scope>
    <source>
        <strain evidence="1 2">T26</strain>
    </source>
</reference>
<protein>
    <submittedName>
        <fullName evidence="1">Uncharacterized protein</fullName>
    </submittedName>
</protein>
<dbReference type="RefSeq" id="WP_043604726.1">
    <property type="nucleotide sequence ID" value="NZ_AXCY01000021.1"/>
</dbReference>
<gene>
    <name evidence="1" type="ORF">N868_08865</name>
</gene>
<proteinExistence type="predicted"/>
<sequence length="64" mass="7476">MDELRVYVTSADIQAARQAWEAARASDAPAATVDMLRRDMEQLWRLQAHQFREEFRSTHGRTEV</sequence>
<reference evidence="1 2" key="1">
    <citation type="submission" date="2013-08" db="EMBL/GenBank/DDBJ databases">
        <title>Genome sequencing of Cellulomonas carbonis T26.</title>
        <authorList>
            <person name="Chen F."/>
            <person name="Li Y."/>
            <person name="Wang G."/>
        </authorList>
    </citation>
    <scope>NUCLEOTIDE SEQUENCE [LARGE SCALE GENOMIC DNA]</scope>
    <source>
        <strain evidence="1 2">T26</strain>
    </source>
</reference>
<name>A0A0A0BUT0_9CELL</name>
<keyword evidence="2" id="KW-1185">Reference proteome</keyword>